<dbReference type="Proteomes" id="UP000094527">
    <property type="component" value="Unassembled WGS sequence"/>
</dbReference>
<feature type="chain" id="PRO_5008904856" evidence="10">
    <location>
        <begin position="23"/>
        <end position="244"/>
    </location>
</feature>
<dbReference type="SMART" id="SM01190">
    <property type="entry name" value="EMP24_GP25L"/>
    <property type="match status" value="1"/>
</dbReference>
<dbReference type="PROSITE" id="PS50866">
    <property type="entry name" value="GOLD"/>
    <property type="match status" value="1"/>
</dbReference>
<keyword evidence="3" id="KW-0217">Developmental protein</keyword>
<dbReference type="AlphaFoldDB" id="A0A1D2N0U0"/>
<evidence type="ECO:0000256" key="3">
    <source>
        <dbReference type="ARBA" id="ARBA00022473"/>
    </source>
</evidence>
<keyword evidence="4 8" id="KW-0812">Transmembrane</keyword>
<evidence type="ECO:0000256" key="2">
    <source>
        <dbReference type="ARBA" id="ARBA00007104"/>
    </source>
</evidence>
<evidence type="ECO:0000256" key="10">
    <source>
        <dbReference type="SAM" id="SignalP"/>
    </source>
</evidence>
<evidence type="ECO:0000256" key="1">
    <source>
        <dbReference type="ARBA" id="ARBA00004479"/>
    </source>
</evidence>
<feature type="transmembrane region" description="Helical" evidence="9">
    <location>
        <begin position="212"/>
        <end position="231"/>
    </location>
</feature>
<dbReference type="EMBL" id="LJIJ01000311">
    <property type="protein sequence ID" value="ODM98917.1"/>
    <property type="molecule type" value="Genomic_DNA"/>
</dbReference>
<keyword evidence="5 10" id="KW-0732">Signal</keyword>
<evidence type="ECO:0000256" key="9">
    <source>
        <dbReference type="SAM" id="Phobius"/>
    </source>
</evidence>
<protein>
    <submittedName>
        <fullName evidence="12">Transmembrane emp24 domain-containing protein 4</fullName>
    </submittedName>
</protein>
<evidence type="ECO:0000256" key="8">
    <source>
        <dbReference type="RuleBase" id="RU003827"/>
    </source>
</evidence>
<dbReference type="InterPro" id="IPR009038">
    <property type="entry name" value="GOLD_dom"/>
</dbReference>
<dbReference type="Pfam" id="PF01105">
    <property type="entry name" value="EMP24_GP25L"/>
    <property type="match status" value="1"/>
</dbReference>
<feature type="signal peptide" evidence="10">
    <location>
        <begin position="1"/>
        <end position="22"/>
    </location>
</feature>
<reference evidence="12 13" key="1">
    <citation type="journal article" date="2016" name="Genome Biol. Evol.">
        <title>Gene Family Evolution Reflects Adaptation to Soil Environmental Stressors in the Genome of the Collembolan Orchesella cincta.</title>
        <authorList>
            <person name="Faddeeva-Vakhrusheva A."/>
            <person name="Derks M.F."/>
            <person name="Anvar S.Y."/>
            <person name="Agamennone V."/>
            <person name="Suring W."/>
            <person name="Smit S."/>
            <person name="van Straalen N.M."/>
            <person name="Roelofs D."/>
        </authorList>
    </citation>
    <scope>NUCLEOTIDE SEQUENCE [LARGE SCALE GENOMIC DNA]</scope>
    <source>
        <tissue evidence="12">Mixed pool</tissue>
    </source>
</reference>
<dbReference type="GO" id="GO:0016020">
    <property type="term" value="C:membrane"/>
    <property type="evidence" value="ECO:0007669"/>
    <property type="project" value="UniProtKB-SubCell"/>
</dbReference>
<organism evidence="12 13">
    <name type="scientific">Orchesella cincta</name>
    <name type="common">Springtail</name>
    <name type="synonym">Podura cincta</name>
    <dbReference type="NCBI Taxonomy" id="48709"/>
    <lineage>
        <taxon>Eukaryota</taxon>
        <taxon>Metazoa</taxon>
        <taxon>Ecdysozoa</taxon>
        <taxon>Arthropoda</taxon>
        <taxon>Hexapoda</taxon>
        <taxon>Collembola</taxon>
        <taxon>Entomobryomorpha</taxon>
        <taxon>Entomobryoidea</taxon>
        <taxon>Orchesellidae</taxon>
        <taxon>Orchesellinae</taxon>
        <taxon>Orchesella</taxon>
    </lineage>
</organism>
<evidence type="ECO:0000256" key="5">
    <source>
        <dbReference type="ARBA" id="ARBA00022729"/>
    </source>
</evidence>
<evidence type="ECO:0000256" key="6">
    <source>
        <dbReference type="ARBA" id="ARBA00022989"/>
    </source>
</evidence>
<comment type="similarity">
    <text evidence="2 8">Belongs to the EMP24/GP25L family.</text>
</comment>
<comment type="subcellular location">
    <subcellularLocation>
        <location evidence="1 8">Membrane</location>
        <topology evidence="1 8">Single-pass type I membrane protein</topology>
    </subcellularLocation>
</comment>
<dbReference type="OrthoDB" id="3427at2759"/>
<dbReference type="InterPro" id="IPR015720">
    <property type="entry name" value="Emp24-like"/>
</dbReference>
<accession>A0A1D2N0U0</accession>
<dbReference type="STRING" id="48709.A0A1D2N0U0"/>
<evidence type="ECO:0000313" key="13">
    <source>
        <dbReference type="Proteomes" id="UP000094527"/>
    </source>
</evidence>
<gene>
    <name evidence="12" type="ORF">Ocin01_07757</name>
</gene>
<keyword evidence="7 9" id="KW-0472">Membrane</keyword>
<evidence type="ECO:0000313" key="12">
    <source>
        <dbReference type="EMBL" id="ODM98917.1"/>
    </source>
</evidence>
<evidence type="ECO:0000256" key="4">
    <source>
        <dbReference type="ARBA" id="ARBA00022692"/>
    </source>
</evidence>
<comment type="caution">
    <text evidence="12">The sequence shown here is derived from an EMBL/GenBank/DDBJ whole genome shotgun (WGS) entry which is preliminary data.</text>
</comment>
<feature type="domain" description="GOLD" evidence="11">
    <location>
        <begin position="32"/>
        <end position="154"/>
    </location>
</feature>
<keyword evidence="6 9" id="KW-1133">Transmembrane helix</keyword>
<sequence length="244" mass="28295">MEMNLLVVVGVLTLFCPAPINSFYFHTNHTVIKCFSEEIPDDTLVIGMFRVEPWHVGLGKFSNDTYGQGLKVNIEDPQWRPVLSKVFGADGRFAFTSHTPGAHRICLSSNTTASDLIFFTTPISVTEDPTRYRNTLQNDEGKEGDLRIHLRLNVGRHAVDYDVVKQKEKLTSVQLRIRKLLDLAEQIVKEQEYQRLREDRFRQTSDSTNSRVFWWSLIQFMILVGMGYWQVSNLRMFFIMKKLV</sequence>
<dbReference type="PANTHER" id="PTHR22811">
    <property type="entry name" value="TRANSMEMBRANE EMP24 DOMAIN-CONTAINING PROTEIN"/>
    <property type="match status" value="1"/>
</dbReference>
<proteinExistence type="inferred from homology"/>
<evidence type="ECO:0000259" key="11">
    <source>
        <dbReference type="PROSITE" id="PS50866"/>
    </source>
</evidence>
<name>A0A1D2N0U0_ORCCI</name>
<evidence type="ECO:0000256" key="7">
    <source>
        <dbReference type="ARBA" id="ARBA00023136"/>
    </source>
</evidence>
<keyword evidence="13" id="KW-1185">Reference proteome</keyword>